<organism evidence="1">
    <name type="scientific">Human immunodeficiency virus type 1</name>
    <name type="common">HIV-1</name>
    <dbReference type="NCBI Taxonomy" id="11676"/>
    <lineage>
        <taxon>Viruses</taxon>
        <taxon>Riboviria</taxon>
        <taxon>Pararnavirae</taxon>
        <taxon>Artverviricota</taxon>
        <taxon>Revtraviricetes</taxon>
        <taxon>Ortervirales</taxon>
        <taxon>Retroviridae</taxon>
        <taxon>Orthoretrovirinae</taxon>
        <taxon>Lentivirus</taxon>
        <taxon>Lentivirus humimdef1</taxon>
    </lineage>
</organism>
<protein>
    <submittedName>
        <fullName evidence="1">Envelope glycoprotein</fullName>
    </submittedName>
</protein>
<evidence type="ECO:0000313" key="1">
    <source>
        <dbReference type="EMBL" id="ABA08251.1"/>
    </source>
</evidence>
<dbReference type="GO" id="GO:0019031">
    <property type="term" value="C:viral envelope"/>
    <property type="evidence" value="ECO:0007669"/>
    <property type="project" value="UniProtKB-KW"/>
</dbReference>
<keyword evidence="1" id="KW-0946">Virion</keyword>
<sequence length="102" mass="11503">PTQLSWYGSTVSRAAERIFPYQDWLMSWCFVLVDYSNCQGRVQGTFQSMCVTYLHTARACTLGIGMRTSNVCHSHSKEVKLPPAENRLSLTLSSNITMPLIL</sequence>
<name>Q3LX81_HV1</name>
<feature type="non-terminal residue" evidence="1">
    <location>
        <position position="1"/>
    </location>
</feature>
<keyword evidence="1" id="KW-0261">Viral envelope protein</keyword>
<organismHost>
    <name type="scientific">Homo sapiens</name>
    <name type="common">Human</name>
    <dbReference type="NCBI Taxonomy" id="9606"/>
</organismHost>
<reference evidence="1" key="1">
    <citation type="journal article" date="2008" name="AIDS Res. Hum. Retroviruses">
        <title>HIV type 1 genetic diversity in Moyale, Mandera, and Turkana based on env-C2-V3 sequences.</title>
        <authorList>
            <person name="Khamadi S.A."/>
            <person name="Lihana R.W."/>
            <person name="Mwaniki D.L."/>
            <person name="Kinyua J."/>
            <person name="Lagat N."/>
            <person name="Carter J.Y."/>
            <person name="Ichimura H."/>
            <person name="Oishi I."/>
            <person name="Okoth F.A."/>
            <person name="Ochieng W."/>
        </authorList>
    </citation>
    <scope>NUCLEOTIDE SEQUENCE</scope>
    <source>
        <strain evidence="1">MYDH016</strain>
    </source>
</reference>
<proteinExistence type="predicted"/>
<dbReference type="EMBL" id="DQ155162">
    <property type="protein sequence ID" value="ABA08251.1"/>
    <property type="molecule type" value="Genomic_DNA"/>
</dbReference>
<gene>
    <name evidence="1" type="primary">env</name>
</gene>
<accession>Q3LX81</accession>
<feature type="non-terminal residue" evidence="1">
    <location>
        <position position="102"/>
    </location>
</feature>